<reference evidence="2 3" key="1">
    <citation type="submission" date="2022-04" db="EMBL/GenBank/DDBJ databases">
        <title>Positive selection, recombination, and allopatry shape intraspecific diversity of widespread and dominant cyanobacteria.</title>
        <authorList>
            <person name="Wei J."/>
            <person name="Shu W."/>
            <person name="Hu C."/>
        </authorList>
    </citation>
    <scope>NUCLEOTIDE SEQUENCE [LARGE SCALE GENOMIC DNA]</scope>
    <source>
        <strain evidence="2 3">GB2-A5</strain>
    </source>
</reference>
<organism evidence="2 3">
    <name type="scientific">Funiculus sociatus GB2-A5</name>
    <dbReference type="NCBI Taxonomy" id="2933946"/>
    <lineage>
        <taxon>Bacteria</taxon>
        <taxon>Bacillati</taxon>
        <taxon>Cyanobacteriota</taxon>
        <taxon>Cyanophyceae</taxon>
        <taxon>Coleofasciculales</taxon>
        <taxon>Coleofasciculaceae</taxon>
        <taxon>Funiculus</taxon>
    </lineage>
</organism>
<sequence>MKSIVKWLLTVQMRQSHLSRKISGFTLIEVLVAMIIAALVLTPLLGFMVNILDTDRREQAKASTEQEIQAALDYIAQDMEQAFYVYDPLALTKSTSTTDAAASGIANQIPGPGLTFAGCADGGANICKPIVVFWKRDYREGVVPVSGNNTKKDDTFVYSLVGYYLIKGNDSNPKTWSNAARIARFQIRDGVKNPLTAAPNDYVSLAESPSPGFAELDRKKSPTQWQNAGSYNAAQTPMRVLVDYVDPTTNGFRLIKPPTDDPNTPEKENAIAEIIIRGNARERINLGGTCADQDTYCPYARVQIKERGVLGE</sequence>
<evidence type="ECO:0000256" key="1">
    <source>
        <dbReference type="SAM" id="Phobius"/>
    </source>
</evidence>
<name>A0ABV0JHJ1_9CYAN</name>
<dbReference type="EMBL" id="JAMPKK010000001">
    <property type="protein sequence ID" value="MEP0862913.1"/>
    <property type="molecule type" value="Genomic_DNA"/>
</dbReference>
<evidence type="ECO:0000313" key="3">
    <source>
        <dbReference type="Proteomes" id="UP001442494"/>
    </source>
</evidence>
<keyword evidence="1" id="KW-0472">Membrane</keyword>
<dbReference type="InterPro" id="IPR045584">
    <property type="entry name" value="Pilin-like"/>
</dbReference>
<comment type="caution">
    <text evidence="2">The sequence shown here is derived from an EMBL/GenBank/DDBJ whole genome shotgun (WGS) entry which is preliminary data.</text>
</comment>
<keyword evidence="1" id="KW-1133">Transmembrane helix</keyword>
<keyword evidence="3" id="KW-1185">Reference proteome</keyword>
<dbReference type="InterPro" id="IPR012902">
    <property type="entry name" value="N_methyl_site"/>
</dbReference>
<dbReference type="NCBIfam" id="NF038304">
    <property type="entry name" value="EPS_HpsC"/>
    <property type="match status" value="1"/>
</dbReference>
<proteinExistence type="predicted"/>
<evidence type="ECO:0000313" key="2">
    <source>
        <dbReference type="EMBL" id="MEP0862913.1"/>
    </source>
</evidence>
<dbReference type="Pfam" id="PF07963">
    <property type="entry name" value="N_methyl"/>
    <property type="match status" value="1"/>
</dbReference>
<gene>
    <name evidence="2" type="primary">hpsC</name>
    <name evidence="2" type="ORF">NDI37_00260</name>
</gene>
<dbReference type="Proteomes" id="UP001442494">
    <property type="component" value="Unassembled WGS sequence"/>
</dbReference>
<dbReference type="NCBIfam" id="TIGR02532">
    <property type="entry name" value="IV_pilin_GFxxxE"/>
    <property type="match status" value="1"/>
</dbReference>
<dbReference type="SUPFAM" id="SSF54523">
    <property type="entry name" value="Pili subunits"/>
    <property type="match status" value="1"/>
</dbReference>
<feature type="transmembrane region" description="Helical" evidence="1">
    <location>
        <begin position="22"/>
        <end position="49"/>
    </location>
</feature>
<keyword evidence="1" id="KW-0812">Transmembrane</keyword>
<dbReference type="RefSeq" id="WP_190424221.1">
    <property type="nucleotide sequence ID" value="NZ_JAMPKK010000001.1"/>
</dbReference>
<accession>A0ABV0JHJ1</accession>
<protein>
    <submittedName>
        <fullName evidence="2">Hormogonium polysaccharide secretion pseudopilin HpsC</fullName>
    </submittedName>
</protein>